<evidence type="ECO:0000259" key="8">
    <source>
        <dbReference type="Pfam" id="PF02687"/>
    </source>
</evidence>
<evidence type="ECO:0000256" key="7">
    <source>
        <dbReference type="SAM" id="Phobius"/>
    </source>
</evidence>
<name>A0A2K4ZNG7_9FIRM</name>
<keyword evidence="5 7" id="KW-0472">Membrane</keyword>
<comment type="subcellular location">
    <subcellularLocation>
        <location evidence="1">Cell membrane</location>
        <topology evidence="1">Multi-pass membrane protein</topology>
    </subcellularLocation>
</comment>
<organism evidence="9 10">
    <name type="scientific">Acetatifactor muris</name>
    <dbReference type="NCBI Taxonomy" id="879566"/>
    <lineage>
        <taxon>Bacteria</taxon>
        <taxon>Bacillati</taxon>
        <taxon>Bacillota</taxon>
        <taxon>Clostridia</taxon>
        <taxon>Lachnospirales</taxon>
        <taxon>Lachnospiraceae</taxon>
        <taxon>Acetatifactor</taxon>
    </lineage>
</organism>
<evidence type="ECO:0000256" key="5">
    <source>
        <dbReference type="ARBA" id="ARBA00023136"/>
    </source>
</evidence>
<feature type="transmembrane region" description="Helical" evidence="7">
    <location>
        <begin position="304"/>
        <end position="328"/>
    </location>
</feature>
<feature type="transmembrane region" description="Helical" evidence="7">
    <location>
        <begin position="395"/>
        <end position="422"/>
    </location>
</feature>
<feature type="transmembrane region" description="Helical" evidence="7">
    <location>
        <begin position="791"/>
        <end position="816"/>
    </location>
</feature>
<dbReference type="Proteomes" id="UP000236311">
    <property type="component" value="Unassembled WGS sequence"/>
</dbReference>
<comment type="similarity">
    <text evidence="6">Belongs to the ABC-4 integral membrane protein family.</text>
</comment>
<dbReference type="RefSeq" id="WP_103241998.1">
    <property type="nucleotide sequence ID" value="NZ_JANJZD010000039.1"/>
</dbReference>
<keyword evidence="2" id="KW-1003">Cell membrane</keyword>
<keyword evidence="4 7" id="KW-1133">Transmembrane helix</keyword>
<reference evidence="9 10" key="1">
    <citation type="submission" date="2018-01" db="EMBL/GenBank/DDBJ databases">
        <authorList>
            <person name="Gaut B.S."/>
            <person name="Morton B.R."/>
            <person name="Clegg M.T."/>
            <person name="Duvall M.R."/>
        </authorList>
    </citation>
    <scope>NUCLEOTIDE SEQUENCE [LARGE SCALE GENOMIC DNA]</scope>
    <source>
        <strain evidence="9">GP69</strain>
    </source>
</reference>
<dbReference type="InterPro" id="IPR050250">
    <property type="entry name" value="Macrolide_Exporter_MacB"/>
</dbReference>
<evidence type="ECO:0000313" key="10">
    <source>
        <dbReference type="Proteomes" id="UP000236311"/>
    </source>
</evidence>
<accession>A0A2K4ZNG7</accession>
<evidence type="ECO:0000256" key="1">
    <source>
        <dbReference type="ARBA" id="ARBA00004651"/>
    </source>
</evidence>
<feature type="transmembrane region" description="Helical" evidence="7">
    <location>
        <begin position="828"/>
        <end position="848"/>
    </location>
</feature>
<feature type="transmembrane region" description="Helical" evidence="7">
    <location>
        <begin position="360"/>
        <end position="383"/>
    </location>
</feature>
<dbReference type="GO" id="GO:0005886">
    <property type="term" value="C:plasma membrane"/>
    <property type="evidence" value="ECO:0007669"/>
    <property type="project" value="UniProtKB-SubCell"/>
</dbReference>
<keyword evidence="3 7" id="KW-0812">Transmembrane</keyword>
<feature type="transmembrane region" description="Helical" evidence="7">
    <location>
        <begin position="24"/>
        <end position="47"/>
    </location>
</feature>
<evidence type="ECO:0000256" key="6">
    <source>
        <dbReference type="ARBA" id="ARBA00038076"/>
    </source>
</evidence>
<sequence length="869" mass="98195">MRSKGNVLKQCCYRSLRENRKRTAVTIVGIVMAAALITAVACMVVSFRASMIAYERLKNGDFHYCFQEVPQEYLKYFPNNQYIRKYGLTEEIGYAVLEGSQNPDKPYLYLSAIDETAEGTLALQLTEGRMPENASELVVGRHIRSNGMVDMEVGDTVKLSVGDRVSEGHRMPQETPYLEGEEALENVREQTYTVVGIVERPNTEVEPRIAPGYSAFTCLEEPEKAKVLNVYATYTRRGLKQADQVTAGILGVPVELYQNYYNGRLELCTEEEILQIQKAAKRVFENYWLLKWELLIFSSTTMNLLYGMSAIAISIIIVTSVFCIHNSFTISLTEKTKLYGRLASVGTTSGQRRKIVYYEACFLGIAGIPLGVLSGIAAAAILVKAVGGLVEDALGFPLVFALSWSMILLAVALSAVTIFFSASRSAKRAGKISPISAIRANDMVKIQRKEMRCPGFIGKLFGIGGKIAYRNLKRARVKYRTTIISIVISVAVFIGMSTFVELMERASDIYYENMTYQLRVSIYDWKFYNQALAVTKIDGVQEAEIVRSAYFQAQPGDIAYREEYRKAFDEKEETEDETIVVWSLGEEAYKRYCDRIGVSVEEAEDRAIVIAEYYWETLDEDGTRYVEEGKIAEFRKGDIIRGSGQMEDVAIEVLAQTEEEILYQGNRSINNIVLIVSDQWMDAHPQLDRYDNIEICIKCDDAYKVEESVRDMKLQHFTLTNYETQYRADRSMHLVVAIFLYGFITVVALIGITNIFNTITTNLDLRAPEFAMLKSVGMTGREFRRMIWLEGVFYGGGALLIGIPLGILLSVCFNRVFGRGIVMEKLHLPWMGTGVSIVAVILLLYVIMHYSMRKINRKNIIETIQNENI</sequence>
<feature type="domain" description="ABC3 transporter permease C-terminal" evidence="8">
    <location>
        <begin position="743"/>
        <end position="860"/>
    </location>
</feature>
<dbReference type="PANTHER" id="PTHR30572">
    <property type="entry name" value="MEMBRANE COMPONENT OF TRANSPORTER-RELATED"/>
    <property type="match status" value="1"/>
</dbReference>
<evidence type="ECO:0000313" key="9">
    <source>
        <dbReference type="EMBL" id="SOY32027.1"/>
    </source>
</evidence>
<evidence type="ECO:0000256" key="4">
    <source>
        <dbReference type="ARBA" id="ARBA00022989"/>
    </source>
</evidence>
<dbReference type="InterPro" id="IPR003838">
    <property type="entry name" value="ABC3_permease_C"/>
</dbReference>
<evidence type="ECO:0000256" key="3">
    <source>
        <dbReference type="ARBA" id="ARBA00022692"/>
    </source>
</evidence>
<dbReference type="OrthoDB" id="9793166at2"/>
<protein>
    <submittedName>
        <fullName evidence="9">FtsX-like permease family protein</fullName>
    </submittedName>
</protein>
<keyword evidence="10" id="KW-1185">Reference proteome</keyword>
<dbReference type="EMBL" id="OFSM01000037">
    <property type="protein sequence ID" value="SOY32027.1"/>
    <property type="molecule type" value="Genomic_DNA"/>
</dbReference>
<dbReference type="PANTHER" id="PTHR30572:SF4">
    <property type="entry name" value="ABC TRANSPORTER PERMEASE YTRF"/>
    <property type="match status" value="1"/>
</dbReference>
<dbReference type="GO" id="GO:0022857">
    <property type="term" value="F:transmembrane transporter activity"/>
    <property type="evidence" value="ECO:0007669"/>
    <property type="project" value="TreeGrafter"/>
</dbReference>
<feature type="transmembrane region" description="Helical" evidence="7">
    <location>
        <begin position="734"/>
        <end position="756"/>
    </location>
</feature>
<evidence type="ECO:0000256" key="2">
    <source>
        <dbReference type="ARBA" id="ARBA00022475"/>
    </source>
</evidence>
<proteinExistence type="inferred from homology"/>
<gene>
    <name evidence="9" type="ORF">AMURIS_04780</name>
</gene>
<dbReference type="Pfam" id="PF02687">
    <property type="entry name" value="FtsX"/>
    <property type="match status" value="2"/>
</dbReference>
<feature type="domain" description="ABC3 transporter permease C-terminal" evidence="8">
    <location>
        <begin position="311"/>
        <end position="434"/>
    </location>
</feature>
<dbReference type="AlphaFoldDB" id="A0A2K4ZNG7"/>
<feature type="transmembrane region" description="Helical" evidence="7">
    <location>
        <begin position="479"/>
        <end position="500"/>
    </location>
</feature>